<comment type="caution">
    <text evidence="2">The sequence shown here is derived from an EMBL/GenBank/DDBJ whole genome shotgun (WGS) entry which is preliminary data.</text>
</comment>
<dbReference type="EMBL" id="VSRR010018474">
    <property type="protein sequence ID" value="MPC61374.1"/>
    <property type="molecule type" value="Genomic_DNA"/>
</dbReference>
<sequence>MGSGDTPAPLGTPHSGRDRRLPPRLSLAPRATLTPLTPDGG</sequence>
<accession>A0A5B7GXR3</accession>
<evidence type="ECO:0000313" key="3">
    <source>
        <dbReference type="Proteomes" id="UP000324222"/>
    </source>
</evidence>
<feature type="region of interest" description="Disordered" evidence="1">
    <location>
        <begin position="1"/>
        <end position="41"/>
    </location>
</feature>
<gene>
    <name evidence="2" type="ORF">E2C01_055446</name>
</gene>
<proteinExistence type="predicted"/>
<reference evidence="2 3" key="1">
    <citation type="submission" date="2019-05" db="EMBL/GenBank/DDBJ databases">
        <title>Another draft genome of Portunus trituberculatus and its Hox gene families provides insights of decapod evolution.</title>
        <authorList>
            <person name="Jeong J.-H."/>
            <person name="Song I."/>
            <person name="Kim S."/>
            <person name="Choi T."/>
            <person name="Kim D."/>
            <person name="Ryu S."/>
            <person name="Kim W."/>
        </authorList>
    </citation>
    <scope>NUCLEOTIDE SEQUENCE [LARGE SCALE GENOMIC DNA]</scope>
    <source>
        <tissue evidence="2">Muscle</tissue>
    </source>
</reference>
<name>A0A5B7GXR3_PORTR</name>
<organism evidence="2 3">
    <name type="scientific">Portunus trituberculatus</name>
    <name type="common">Swimming crab</name>
    <name type="synonym">Neptunus trituberculatus</name>
    <dbReference type="NCBI Taxonomy" id="210409"/>
    <lineage>
        <taxon>Eukaryota</taxon>
        <taxon>Metazoa</taxon>
        <taxon>Ecdysozoa</taxon>
        <taxon>Arthropoda</taxon>
        <taxon>Crustacea</taxon>
        <taxon>Multicrustacea</taxon>
        <taxon>Malacostraca</taxon>
        <taxon>Eumalacostraca</taxon>
        <taxon>Eucarida</taxon>
        <taxon>Decapoda</taxon>
        <taxon>Pleocyemata</taxon>
        <taxon>Brachyura</taxon>
        <taxon>Eubrachyura</taxon>
        <taxon>Portunoidea</taxon>
        <taxon>Portunidae</taxon>
        <taxon>Portuninae</taxon>
        <taxon>Portunus</taxon>
    </lineage>
</organism>
<evidence type="ECO:0000313" key="2">
    <source>
        <dbReference type="EMBL" id="MPC61374.1"/>
    </source>
</evidence>
<dbReference type="AlphaFoldDB" id="A0A5B7GXR3"/>
<keyword evidence="3" id="KW-1185">Reference proteome</keyword>
<dbReference type="Proteomes" id="UP000324222">
    <property type="component" value="Unassembled WGS sequence"/>
</dbReference>
<evidence type="ECO:0000256" key="1">
    <source>
        <dbReference type="SAM" id="MobiDB-lite"/>
    </source>
</evidence>
<protein>
    <submittedName>
        <fullName evidence="2">Uncharacterized protein</fullName>
    </submittedName>
</protein>